<keyword evidence="2" id="KW-1185">Reference proteome</keyword>
<evidence type="ECO:0000313" key="1">
    <source>
        <dbReference type="EMBL" id="EGC02839.1"/>
    </source>
</evidence>
<dbReference type="STRING" id="246199.CUS_6094"/>
<accession>E9SD78</accession>
<dbReference type="EMBL" id="ADKM02000086">
    <property type="protein sequence ID" value="EGC02839.1"/>
    <property type="molecule type" value="Genomic_DNA"/>
</dbReference>
<dbReference type="Proteomes" id="UP000004259">
    <property type="component" value="Unassembled WGS sequence"/>
</dbReference>
<gene>
    <name evidence="1" type="ORF">CUS_6094</name>
</gene>
<reference evidence="1 2" key="1">
    <citation type="submission" date="2011-02" db="EMBL/GenBank/DDBJ databases">
        <authorList>
            <person name="Nelson K.E."/>
            <person name="Sutton G."/>
            <person name="Torralba M."/>
            <person name="Durkin S."/>
            <person name="Harkins D."/>
            <person name="Montgomery R."/>
            <person name="Ziemer C."/>
            <person name="Klaassens E."/>
            <person name="Ocuiv P."/>
            <person name="Morrison M."/>
        </authorList>
    </citation>
    <scope>NUCLEOTIDE SEQUENCE [LARGE SCALE GENOMIC DNA]</scope>
    <source>
        <strain evidence="1 2">8</strain>
    </source>
</reference>
<name>E9SD78_RUMAL</name>
<organism evidence="1 2">
    <name type="scientific">Ruminococcus albus 8</name>
    <dbReference type="NCBI Taxonomy" id="246199"/>
    <lineage>
        <taxon>Bacteria</taxon>
        <taxon>Bacillati</taxon>
        <taxon>Bacillota</taxon>
        <taxon>Clostridia</taxon>
        <taxon>Eubacteriales</taxon>
        <taxon>Oscillospiraceae</taxon>
        <taxon>Ruminococcus</taxon>
    </lineage>
</organism>
<proteinExistence type="predicted"/>
<comment type="caution">
    <text evidence="1">The sequence shown here is derived from an EMBL/GenBank/DDBJ whole genome shotgun (WGS) entry which is preliminary data.</text>
</comment>
<sequence length="39" mass="4382">MADIFPPPQAGERYPAINYPFVCRIFSRCAKGIVIIKKA</sequence>
<dbReference type="AlphaFoldDB" id="E9SD78"/>
<protein>
    <submittedName>
        <fullName evidence="1">Uncharacterized protein</fullName>
    </submittedName>
</protein>
<evidence type="ECO:0000313" key="2">
    <source>
        <dbReference type="Proteomes" id="UP000004259"/>
    </source>
</evidence>